<evidence type="ECO:0000256" key="5">
    <source>
        <dbReference type="SAM" id="MobiDB-lite"/>
    </source>
</evidence>
<feature type="region of interest" description="Disordered" evidence="5">
    <location>
        <begin position="1"/>
        <end position="148"/>
    </location>
</feature>
<feature type="transmembrane region" description="Helical" evidence="6">
    <location>
        <begin position="319"/>
        <end position="345"/>
    </location>
</feature>
<evidence type="ECO:0000256" key="2">
    <source>
        <dbReference type="ARBA" id="ARBA00022692"/>
    </source>
</evidence>
<organism evidence="8 9">
    <name type="scientific">Nakamurella flava</name>
    <dbReference type="NCBI Taxonomy" id="2576308"/>
    <lineage>
        <taxon>Bacteria</taxon>
        <taxon>Bacillati</taxon>
        <taxon>Actinomycetota</taxon>
        <taxon>Actinomycetes</taxon>
        <taxon>Nakamurellales</taxon>
        <taxon>Nakamurellaceae</taxon>
        <taxon>Nakamurella</taxon>
    </lineage>
</organism>
<evidence type="ECO:0000313" key="8">
    <source>
        <dbReference type="EMBL" id="TKV57837.1"/>
    </source>
</evidence>
<dbReference type="PANTHER" id="PTHR43229">
    <property type="entry name" value="NODULATION PROTEIN J"/>
    <property type="match status" value="1"/>
</dbReference>
<keyword evidence="3 6" id="KW-1133">Transmembrane helix</keyword>
<keyword evidence="2 6" id="KW-0812">Transmembrane</keyword>
<dbReference type="InterPro" id="IPR013525">
    <property type="entry name" value="ABC2_TM"/>
</dbReference>
<feature type="compositionally biased region" description="Low complexity" evidence="5">
    <location>
        <begin position="127"/>
        <end position="144"/>
    </location>
</feature>
<dbReference type="EMBL" id="SZZH01000004">
    <property type="protein sequence ID" value="TKV57837.1"/>
    <property type="molecule type" value="Genomic_DNA"/>
</dbReference>
<proteinExistence type="predicted"/>
<evidence type="ECO:0000256" key="6">
    <source>
        <dbReference type="SAM" id="Phobius"/>
    </source>
</evidence>
<dbReference type="OrthoDB" id="3364214at2"/>
<feature type="transmembrane region" description="Helical" evidence="6">
    <location>
        <begin position="403"/>
        <end position="424"/>
    </location>
</feature>
<accession>A0A4U6QCI9</accession>
<evidence type="ECO:0000313" key="9">
    <source>
        <dbReference type="Proteomes" id="UP000306985"/>
    </source>
</evidence>
<feature type="compositionally biased region" description="Basic and acidic residues" evidence="5">
    <location>
        <begin position="12"/>
        <end position="25"/>
    </location>
</feature>
<reference evidence="8 9" key="1">
    <citation type="submission" date="2019-05" db="EMBL/GenBank/DDBJ databases">
        <title>Nakamurella sp. N5BH11, whole genome shotgun sequence.</title>
        <authorList>
            <person name="Tuo L."/>
        </authorList>
    </citation>
    <scope>NUCLEOTIDE SEQUENCE [LARGE SCALE GENOMIC DNA]</scope>
    <source>
        <strain evidence="8 9">N5BH11</strain>
    </source>
</reference>
<dbReference type="AlphaFoldDB" id="A0A4U6QCI9"/>
<dbReference type="InterPro" id="IPR051784">
    <property type="entry name" value="Nod_factor_ABC_transporter"/>
</dbReference>
<evidence type="ECO:0000256" key="3">
    <source>
        <dbReference type="ARBA" id="ARBA00022989"/>
    </source>
</evidence>
<evidence type="ECO:0000259" key="7">
    <source>
        <dbReference type="Pfam" id="PF12698"/>
    </source>
</evidence>
<sequence length="440" mass="46060">MPGRRPTAATGPDDRRRAPHRDAGGARRPRALPEPGERTAPPPHRERERRPRRPAATGRPTRGHRRGGPRRGRDGHDGLRRPGDPALLGRATGPGQHRPRPGLRPTRPALRRTDPQPGRRRTRPVLGRPGRPPAGHRGPGVPRPAGRRTLRRHREPAGPFRPGSALTALQTTGPVTAATVPAAAAFRALVRAGHPRRRLHRSPLVLDAVFGLINLGSFAILTHWLVAAGPDRAATFGFVAVGIAALMQIQVAAGQTVARTQESLRSGVLEWTLCGPTRPPVLALASAAGPTLQGLIRCVLYLALAIALLGVPVGHASWWGVTVVLVTGTLVTWGVCILCAAAAVALSAGATVARILLAGLGLVSGVFAPLSQLPTPLAAVGEVLPTHTVIAALRAALSGAPWAGLWVLLAPTAVILLVLATALHQGAVTIARHRGGLHRA</sequence>
<dbReference type="Pfam" id="PF12698">
    <property type="entry name" value="ABC2_membrane_3"/>
    <property type="match status" value="1"/>
</dbReference>
<dbReference type="Proteomes" id="UP000306985">
    <property type="component" value="Unassembled WGS sequence"/>
</dbReference>
<feature type="transmembrane region" description="Helical" evidence="6">
    <location>
        <begin position="294"/>
        <end position="313"/>
    </location>
</feature>
<feature type="domain" description="ABC-2 type transporter transmembrane" evidence="7">
    <location>
        <begin position="236"/>
        <end position="420"/>
    </location>
</feature>
<name>A0A4U6QCI9_9ACTN</name>
<keyword evidence="4 6" id="KW-0472">Membrane</keyword>
<protein>
    <submittedName>
        <fullName evidence="8">ABC transporter permease</fullName>
    </submittedName>
</protein>
<dbReference type="PANTHER" id="PTHR43229:SF6">
    <property type="entry name" value="ABC-TYPE MULTIDRUG TRANSPORT SYSTEM, PERMEASE COMPONENT"/>
    <property type="match status" value="1"/>
</dbReference>
<feature type="compositionally biased region" description="Basic and acidic residues" evidence="5">
    <location>
        <begin position="71"/>
        <end position="83"/>
    </location>
</feature>
<keyword evidence="9" id="KW-1185">Reference proteome</keyword>
<comment type="caution">
    <text evidence="8">The sequence shown here is derived from an EMBL/GenBank/DDBJ whole genome shotgun (WGS) entry which is preliminary data.</text>
</comment>
<evidence type="ECO:0000256" key="1">
    <source>
        <dbReference type="ARBA" id="ARBA00004141"/>
    </source>
</evidence>
<gene>
    <name evidence="8" type="ORF">FDO65_17040</name>
</gene>
<comment type="subcellular location">
    <subcellularLocation>
        <location evidence="1">Membrane</location>
        <topology evidence="1">Multi-pass membrane protein</topology>
    </subcellularLocation>
</comment>
<feature type="compositionally biased region" description="Basic residues" evidence="5">
    <location>
        <begin position="61"/>
        <end position="70"/>
    </location>
</feature>
<dbReference type="GO" id="GO:0016020">
    <property type="term" value="C:membrane"/>
    <property type="evidence" value="ECO:0007669"/>
    <property type="project" value="UniProtKB-SubCell"/>
</dbReference>
<dbReference type="GO" id="GO:0140359">
    <property type="term" value="F:ABC-type transporter activity"/>
    <property type="evidence" value="ECO:0007669"/>
    <property type="project" value="InterPro"/>
</dbReference>
<feature type="transmembrane region" description="Helical" evidence="6">
    <location>
        <begin position="204"/>
        <end position="227"/>
    </location>
</feature>
<feature type="transmembrane region" description="Helical" evidence="6">
    <location>
        <begin position="233"/>
        <end position="253"/>
    </location>
</feature>
<evidence type="ECO:0000256" key="4">
    <source>
        <dbReference type="ARBA" id="ARBA00023136"/>
    </source>
</evidence>
<feature type="transmembrane region" description="Helical" evidence="6">
    <location>
        <begin position="352"/>
        <end position="370"/>
    </location>
</feature>